<comment type="caution">
    <text evidence="2">The sequence shown here is derived from an EMBL/GenBank/DDBJ whole genome shotgun (WGS) entry which is preliminary data.</text>
</comment>
<gene>
    <name evidence="2" type="ORF">ENV38_04605</name>
</gene>
<dbReference type="EMBL" id="DTGD01000169">
    <property type="protein sequence ID" value="HGB36166.1"/>
    <property type="molecule type" value="Genomic_DNA"/>
</dbReference>
<reference evidence="2" key="1">
    <citation type="journal article" date="2020" name="mSystems">
        <title>Genome- and Community-Level Interaction Insights into Carbon Utilization and Element Cycling Functions of Hydrothermarchaeota in Hydrothermal Sediment.</title>
        <authorList>
            <person name="Zhou Z."/>
            <person name="Liu Y."/>
            <person name="Xu W."/>
            <person name="Pan J."/>
            <person name="Luo Z.H."/>
            <person name="Li M."/>
        </authorList>
    </citation>
    <scope>NUCLEOTIDE SEQUENCE [LARGE SCALE GENOMIC DNA]</scope>
    <source>
        <strain evidence="2">SpSt-754</strain>
    </source>
</reference>
<feature type="transmembrane region" description="Helical" evidence="1">
    <location>
        <begin position="182"/>
        <end position="205"/>
    </location>
</feature>
<keyword evidence="1" id="KW-0812">Transmembrane</keyword>
<keyword evidence="1" id="KW-1133">Transmembrane helix</keyword>
<keyword evidence="1" id="KW-0472">Membrane</keyword>
<feature type="transmembrane region" description="Helical" evidence="1">
    <location>
        <begin position="45"/>
        <end position="67"/>
    </location>
</feature>
<feature type="transmembrane region" description="Helical" evidence="1">
    <location>
        <begin position="88"/>
        <end position="118"/>
    </location>
</feature>
<name>A0A7V3KNW3_UNCW3</name>
<accession>A0A7V3KNW3</accession>
<evidence type="ECO:0000256" key="1">
    <source>
        <dbReference type="SAM" id="Phobius"/>
    </source>
</evidence>
<protein>
    <recommendedName>
        <fullName evidence="3">ABC transporter permease</fullName>
    </recommendedName>
</protein>
<feature type="transmembrane region" description="Helical" evidence="1">
    <location>
        <begin position="124"/>
        <end position="142"/>
    </location>
</feature>
<proteinExistence type="predicted"/>
<feature type="transmembrane region" description="Helical" evidence="1">
    <location>
        <begin position="12"/>
        <end position="33"/>
    </location>
</feature>
<dbReference type="AlphaFoldDB" id="A0A7V3KNW3"/>
<evidence type="ECO:0000313" key="2">
    <source>
        <dbReference type="EMBL" id="HGB36166.1"/>
    </source>
</evidence>
<organism evidence="2">
    <name type="scientific">candidate division WOR-3 bacterium</name>
    <dbReference type="NCBI Taxonomy" id="2052148"/>
    <lineage>
        <taxon>Bacteria</taxon>
        <taxon>Bacteria division WOR-3</taxon>
    </lineage>
</organism>
<feature type="transmembrane region" description="Helical" evidence="1">
    <location>
        <begin position="149"/>
        <end position="170"/>
    </location>
</feature>
<evidence type="ECO:0008006" key="3">
    <source>
        <dbReference type="Google" id="ProtNLM"/>
    </source>
</evidence>
<sequence>MRRVWAVFWKELRSFYGFGWMAWLGVLVALAFGPLQSLRMGATGFLVTSLWGIFGGVYLLETISFYYERTQGSSLMLLSSPLTVGEIFLGKYLAIFLVAYLTQLVALAISACVIWSTFAVLPPPSLLPMLFITIPIYGFVFMELYSLAYALLGNVSYLWLVMVLIFPFLLSPPSQIMPIINWIISFPALPIVLGILLALLLFFVVSRISKERMVMVLS</sequence>